<feature type="transmembrane region" description="Helical" evidence="9">
    <location>
        <begin position="226"/>
        <end position="247"/>
    </location>
</feature>
<feature type="transmembrane region" description="Helical" evidence="9">
    <location>
        <begin position="299"/>
        <end position="323"/>
    </location>
</feature>
<feature type="transmembrane region" description="Helical" evidence="9">
    <location>
        <begin position="253"/>
        <end position="278"/>
    </location>
</feature>
<comment type="subcellular location">
    <subcellularLocation>
        <location evidence="1">Cell membrane</location>
        <topology evidence="1">Multi-pass membrane protein</topology>
    </subcellularLocation>
</comment>
<keyword evidence="8 9" id="KW-0472">Membrane</keyword>
<name>A0A1G9YRS0_9FIRM</name>
<proteinExistence type="predicted"/>
<feature type="transmembrane region" description="Helical" evidence="9">
    <location>
        <begin position="41"/>
        <end position="62"/>
    </location>
</feature>
<dbReference type="InterPro" id="IPR004703">
    <property type="entry name" value="PTS_sugar-sp_permease"/>
</dbReference>
<dbReference type="RefSeq" id="WP_092074724.1">
    <property type="nucleotide sequence ID" value="NZ_FNHB01000012.1"/>
</dbReference>
<evidence type="ECO:0000256" key="2">
    <source>
        <dbReference type="ARBA" id="ARBA00022448"/>
    </source>
</evidence>
<evidence type="ECO:0000256" key="3">
    <source>
        <dbReference type="ARBA" id="ARBA00022475"/>
    </source>
</evidence>
<keyword evidence="3" id="KW-1003">Cell membrane</keyword>
<reference evidence="10 11" key="1">
    <citation type="submission" date="2016-10" db="EMBL/GenBank/DDBJ databases">
        <authorList>
            <person name="de Groot N.N."/>
        </authorList>
    </citation>
    <scope>NUCLEOTIDE SEQUENCE [LARGE SCALE GENOMIC DNA]</scope>
    <source>
        <strain evidence="10 11">DSM 1736</strain>
    </source>
</reference>
<dbReference type="GO" id="GO:0015577">
    <property type="term" value="F:galactitol transmembrane transporter activity"/>
    <property type="evidence" value="ECO:0007669"/>
    <property type="project" value="InterPro"/>
</dbReference>
<evidence type="ECO:0000256" key="5">
    <source>
        <dbReference type="ARBA" id="ARBA00022683"/>
    </source>
</evidence>
<evidence type="ECO:0000313" key="10">
    <source>
        <dbReference type="EMBL" id="SDN11191.1"/>
    </source>
</evidence>
<dbReference type="AlphaFoldDB" id="A0A1G9YRS0"/>
<evidence type="ECO:0000256" key="1">
    <source>
        <dbReference type="ARBA" id="ARBA00004651"/>
    </source>
</evidence>
<evidence type="ECO:0000256" key="7">
    <source>
        <dbReference type="ARBA" id="ARBA00022989"/>
    </source>
</evidence>
<evidence type="ECO:0000256" key="8">
    <source>
        <dbReference type="ARBA" id="ARBA00023136"/>
    </source>
</evidence>
<evidence type="ECO:0000313" key="11">
    <source>
        <dbReference type="Proteomes" id="UP000214880"/>
    </source>
</evidence>
<keyword evidence="6 9" id="KW-0812">Transmembrane</keyword>
<dbReference type="Pfam" id="PF03611">
    <property type="entry name" value="EIIC-GAT"/>
    <property type="match status" value="1"/>
</dbReference>
<dbReference type="PANTHER" id="PTHR37324:SF2">
    <property type="entry name" value="PTS SYSTEM GALACTITOL-SPECIFIC EIIC COMPONENT"/>
    <property type="match status" value="1"/>
</dbReference>
<dbReference type="OrthoDB" id="9787936at2"/>
<feature type="transmembrane region" description="Helical" evidence="9">
    <location>
        <begin position="335"/>
        <end position="354"/>
    </location>
</feature>
<protein>
    <submittedName>
        <fullName evidence="10">PTS system, galactitol-specific IIC component</fullName>
    </submittedName>
</protein>
<feature type="transmembrane region" description="Helical" evidence="9">
    <location>
        <begin position="187"/>
        <end position="205"/>
    </location>
</feature>
<feature type="transmembrane region" description="Helical" evidence="9">
    <location>
        <begin position="6"/>
        <end position="34"/>
    </location>
</feature>
<keyword evidence="7 9" id="KW-1133">Transmembrane helix</keyword>
<dbReference type="Proteomes" id="UP000214880">
    <property type="component" value="Unassembled WGS sequence"/>
</dbReference>
<feature type="transmembrane region" description="Helical" evidence="9">
    <location>
        <begin position="99"/>
        <end position="121"/>
    </location>
</feature>
<dbReference type="PANTHER" id="PTHR37324">
    <property type="entry name" value="PTS SYSTEM GALACTITOL-SPECIFIC EIIC COMPONENT"/>
    <property type="match status" value="1"/>
</dbReference>
<gene>
    <name evidence="10" type="ORF">SAMN04488502_11229</name>
</gene>
<dbReference type="GO" id="GO:0009401">
    <property type="term" value="P:phosphoenolpyruvate-dependent sugar phosphotransferase system"/>
    <property type="evidence" value="ECO:0007669"/>
    <property type="project" value="UniProtKB-KW"/>
</dbReference>
<feature type="transmembrane region" description="Helical" evidence="9">
    <location>
        <begin position="363"/>
        <end position="385"/>
    </location>
</feature>
<dbReference type="EMBL" id="FNHB01000012">
    <property type="protein sequence ID" value="SDN11191.1"/>
    <property type="molecule type" value="Genomic_DNA"/>
</dbReference>
<keyword evidence="11" id="KW-1185">Reference proteome</keyword>
<dbReference type="STRING" id="146817.SAMN04488502_11229"/>
<sequence length="424" mass="45701">MEFIAWVTSVLSAFFKFNSTVTIVGIILIVSFLVKVNVQKAILGALKVSIGLTGLFLVTNLIQEAMVKPITNIVSIYGFDKNIIDIGWGSVGYAFGNTYGYFGVLVFLILNIILVSVRFTQTIYVDVFNTWRAMLLAGMIGVSTGNFWLATLAVVVFLIVDVKAADIAAPYIEKINNFPPGGSWPHGTHFSFQACLAIPIVAVLRKLPVIKDVKLNAETIQEKAGIFGETTVMGATLGILIGLFSQIGLMPSLLLGVQMAAAFLLLPRMAGILVEGWFPIIKAARSILVGKLQRDDVRIALDSSTVIGHSAVIPTTLLMYPIALLISLALPGNQMIASVSLIIVLWESAAVNAVTEGNIFHNLITLSIIVCLFCWGATFMAGPMTQLAGTMGYDVTKGLISNWDAAGTPGLVLVYKIFSWIFAF</sequence>
<dbReference type="InterPro" id="IPR013853">
    <property type="entry name" value="EIIC-GAT"/>
</dbReference>
<keyword evidence="5" id="KW-0598">Phosphotransferase system</keyword>
<organism evidence="10 11">
    <name type="scientific">Dendrosporobacter quercicolus</name>
    <dbReference type="NCBI Taxonomy" id="146817"/>
    <lineage>
        <taxon>Bacteria</taxon>
        <taxon>Bacillati</taxon>
        <taxon>Bacillota</taxon>
        <taxon>Negativicutes</taxon>
        <taxon>Selenomonadales</taxon>
        <taxon>Sporomusaceae</taxon>
        <taxon>Dendrosporobacter</taxon>
    </lineage>
</organism>
<accession>A0A1G9YRS0</accession>
<keyword evidence="4" id="KW-0762">Sugar transport</keyword>
<keyword evidence="2" id="KW-0813">Transport</keyword>
<evidence type="ECO:0000256" key="9">
    <source>
        <dbReference type="SAM" id="Phobius"/>
    </source>
</evidence>
<evidence type="ECO:0000256" key="4">
    <source>
        <dbReference type="ARBA" id="ARBA00022597"/>
    </source>
</evidence>
<feature type="transmembrane region" description="Helical" evidence="9">
    <location>
        <begin position="405"/>
        <end position="423"/>
    </location>
</feature>
<feature type="transmembrane region" description="Helical" evidence="9">
    <location>
        <begin position="133"/>
        <end position="160"/>
    </location>
</feature>
<dbReference type="GO" id="GO:0005886">
    <property type="term" value="C:plasma membrane"/>
    <property type="evidence" value="ECO:0007669"/>
    <property type="project" value="UniProtKB-SubCell"/>
</dbReference>
<evidence type="ECO:0000256" key="6">
    <source>
        <dbReference type="ARBA" id="ARBA00022692"/>
    </source>
</evidence>